<feature type="compositionally biased region" description="Polar residues" evidence="1">
    <location>
        <begin position="200"/>
        <end position="212"/>
    </location>
</feature>
<sequence>MFSNVRNLTLLPHNISIKSYSKDQQRFDTTSSTNTLRHSSHTRTSAVLFIPAPDSSIKYPRQTHPRSMAKKVKDGEAEATEPKFSFMKTLKEIYVHMDEHPAEKAAFLARQAALRAQQAALRAQQASMSRNTGSTPPPIPTKYELLANRAVMSENAASQPKSQLNQLPLPPSMLAGHTNAPEPQLSHQVPLPMLAGHENALSSESQVPSSGAINPLASPRAMEPQTGTKRRHDGIQPGRAPQVQQSYKSPWLDNPFPSYPMVGATMPTASIPHGPSPFGHRVESAYAAPLLPGQTHSSWQGNAPPRSYMDMTETLPQDIQHHRAPVARGEEIYEQHRAAHPRGPYGPERETRVFPDIEPWLSWSDRDAMLPSMTDPEDDALFPDPFWHLPTEDEDFEFEQMFPKK</sequence>
<feature type="compositionally biased region" description="Polar residues" evidence="1">
    <location>
        <begin position="155"/>
        <end position="166"/>
    </location>
</feature>
<accession>A0A9P4TY79</accession>
<evidence type="ECO:0000256" key="1">
    <source>
        <dbReference type="SAM" id="MobiDB-lite"/>
    </source>
</evidence>
<feature type="region of interest" description="Disordered" evidence="1">
    <location>
        <begin position="153"/>
        <end position="187"/>
    </location>
</feature>
<dbReference type="AlphaFoldDB" id="A0A9P4TY79"/>
<name>A0A9P4TY79_9PEZI</name>
<feature type="compositionally biased region" description="Basic residues" evidence="1">
    <location>
        <begin position="61"/>
        <end position="70"/>
    </location>
</feature>
<organism evidence="2 3">
    <name type="scientific">Tothia fuscella</name>
    <dbReference type="NCBI Taxonomy" id="1048955"/>
    <lineage>
        <taxon>Eukaryota</taxon>
        <taxon>Fungi</taxon>
        <taxon>Dikarya</taxon>
        <taxon>Ascomycota</taxon>
        <taxon>Pezizomycotina</taxon>
        <taxon>Dothideomycetes</taxon>
        <taxon>Pleosporomycetidae</taxon>
        <taxon>Venturiales</taxon>
        <taxon>Cylindrosympodiaceae</taxon>
        <taxon>Tothia</taxon>
    </lineage>
</organism>
<comment type="caution">
    <text evidence="2">The sequence shown here is derived from an EMBL/GenBank/DDBJ whole genome shotgun (WGS) entry which is preliminary data.</text>
</comment>
<protein>
    <submittedName>
        <fullName evidence="2">Uncharacterized protein</fullName>
    </submittedName>
</protein>
<feature type="region of interest" description="Disordered" evidence="1">
    <location>
        <begin position="200"/>
        <end position="249"/>
    </location>
</feature>
<feature type="region of interest" description="Disordered" evidence="1">
    <location>
        <begin position="55"/>
        <end position="78"/>
    </location>
</feature>
<dbReference type="EMBL" id="MU007045">
    <property type="protein sequence ID" value="KAF2429623.1"/>
    <property type="molecule type" value="Genomic_DNA"/>
</dbReference>
<evidence type="ECO:0000313" key="2">
    <source>
        <dbReference type="EMBL" id="KAF2429623.1"/>
    </source>
</evidence>
<gene>
    <name evidence="2" type="ORF">EJ08DRAFT_650277</name>
</gene>
<proteinExistence type="predicted"/>
<evidence type="ECO:0000313" key="3">
    <source>
        <dbReference type="Proteomes" id="UP000800235"/>
    </source>
</evidence>
<dbReference type="Proteomes" id="UP000800235">
    <property type="component" value="Unassembled WGS sequence"/>
</dbReference>
<keyword evidence="3" id="KW-1185">Reference proteome</keyword>
<reference evidence="2" key="1">
    <citation type="journal article" date="2020" name="Stud. Mycol.">
        <title>101 Dothideomycetes genomes: a test case for predicting lifestyles and emergence of pathogens.</title>
        <authorList>
            <person name="Haridas S."/>
            <person name="Albert R."/>
            <person name="Binder M."/>
            <person name="Bloem J."/>
            <person name="Labutti K."/>
            <person name="Salamov A."/>
            <person name="Andreopoulos B."/>
            <person name="Baker S."/>
            <person name="Barry K."/>
            <person name="Bills G."/>
            <person name="Bluhm B."/>
            <person name="Cannon C."/>
            <person name="Castanera R."/>
            <person name="Culley D."/>
            <person name="Daum C."/>
            <person name="Ezra D."/>
            <person name="Gonzalez J."/>
            <person name="Henrissat B."/>
            <person name="Kuo A."/>
            <person name="Liang C."/>
            <person name="Lipzen A."/>
            <person name="Lutzoni F."/>
            <person name="Magnuson J."/>
            <person name="Mondo S."/>
            <person name="Nolan M."/>
            <person name="Ohm R."/>
            <person name="Pangilinan J."/>
            <person name="Park H.-J."/>
            <person name="Ramirez L."/>
            <person name="Alfaro M."/>
            <person name="Sun H."/>
            <person name="Tritt A."/>
            <person name="Yoshinaga Y."/>
            <person name="Zwiers L.-H."/>
            <person name="Turgeon B."/>
            <person name="Goodwin S."/>
            <person name="Spatafora J."/>
            <person name="Crous P."/>
            <person name="Grigoriev I."/>
        </authorList>
    </citation>
    <scope>NUCLEOTIDE SEQUENCE</scope>
    <source>
        <strain evidence="2">CBS 130266</strain>
    </source>
</reference>